<evidence type="ECO:0000256" key="3">
    <source>
        <dbReference type="ARBA" id="ARBA00023163"/>
    </source>
</evidence>
<keyword evidence="2" id="KW-0238">DNA-binding</keyword>
<dbReference type="PANTHER" id="PTHR33204:SF18">
    <property type="entry name" value="TRANSCRIPTIONAL REGULATORY PROTEIN"/>
    <property type="match status" value="1"/>
</dbReference>
<keyword evidence="1" id="KW-0805">Transcription regulation</keyword>
<dbReference type="Pfam" id="PF01638">
    <property type="entry name" value="HxlR"/>
    <property type="match status" value="1"/>
</dbReference>
<dbReference type="RefSeq" id="WP_083144211.1">
    <property type="nucleotide sequence ID" value="NZ_MVID01000013.1"/>
</dbReference>
<dbReference type="Proteomes" id="UP000252008">
    <property type="component" value="Unassembled WGS sequence"/>
</dbReference>
<keyword evidence="6" id="KW-1185">Reference proteome</keyword>
<proteinExistence type="predicted"/>
<dbReference type="EMBL" id="UEGS01000001">
    <property type="protein sequence ID" value="SRX83411.1"/>
    <property type="molecule type" value="Genomic_DNA"/>
</dbReference>
<dbReference type="GO" id="GO:0003677">
    <property type="term" value="F:DNA binding"/>
    <property type="evidence" value="ECO:0007669"/>
    <property type="project" value="UniProtKB-KW"/>
</dbReference>
<evidence type="ECO:0000259" key="4">
    <source>
        <dbReference type="PROSITE" id="PS51118"/>
    </source>
</evidence>
<dbReference type="PANTHER" id="PTHR33204">
    <property type="entry name" value="TRANSCRIPTIONAL REGULATOR, MARR FAMILY"/>
    <property type="match status" value="1"/>
</dbReference>
<evidence type="ECO:0000313" key="5">
    <source>
        <dbReference type="EMBL" id="SRX83411.1"/>
    </source>
</evidence>
<dbReference type="InterPro" id="IPR036390">
    <property type="entry name" value="WH_DNA-bd_sf"/>
</dbReference>
<name>A0A375YQP5_MYCPF</name>
<dbReference type="InterPro" id="IPR002577">
    <property type="entry name" value="HTH_HxlR"/>
</dbReference>
<reference evidence="5 6" key="1">
    <citation type="submission" date="2018-05" db="EMBL/GenBank/DDBJ databases">
        <authorList>
            <consortium name="IHU Genomes"/>
        </authorList>
    </citation>
    <scope>NUCLEOTIDE SEQUENCE [LARGE SCALE GENOMIC DNA]</scope>
    <source>
        <strain evidence="5 6">P7335</strain>
    </source>
</reference>
<evidence type="ECO:0000313" key="6">
    <source>
        <dbReference type="Proteomes" id="UP000252008"/>
    </source>
</evidence>
<dbReference type="STRING" id="39692.BST38_15430"/>
<dbReference type="AlphaFoldDB" id="A0A375YQP5"/>
<gene>
    <name evidence="5" type="ORF">MPP7335_05190</name>
</gene>
<evidence type="ECO:0000256" key="1">
    <source>
        <dbReference type="ARBA" id="ARBA00023015"/>
    </source>
</evidence>
<accession>A0A375YQP5</accession>
<keyword evidence="3" id="KW-0804">Transcription</keyword>
<sequence>MPSRTYGQYCALAKSLDVVGDRWTLLVVRELLDGPARYGDLLTALAPISTDILANRLRQMETHGLVAKRHLPKPASGAVYDLTADGRALEGIVNAHARWGRRLLGTREPGDVVRPQWLARAVRAFVRDDRAGPPVTLRLVVPEGQVTLTVGPDGIESVGDDAHADVTLRADAETLLAAMDPDRSGGLAATGALEVDGAPDAVRRVGELFG</sequence>
<dbReference type="InterPro" id="IPR036388">
    <property type="entry name" value="WH-like_DNA-bd_sf"/>
</dbReference>
<dbReference type="Gene3D" id="1.10.10.10">
    <property type="entry name" value="Winged helix-like DNA-binding domain superfamily/Winged helix DNA-binding domain"/>
    <property type="match status" value="1"/>
</dbReference>
<organism evidence="5 6">
    <name type="scientific">Mycolicibacterium parafortuitum</name>
    <name type="common">Mycobacterium parafortuitum</name>
    <dbReference type="NCBI Taxonomy" id="39692"/>
    <lineage>
        <taxon>Bacteria</taxon>
        <taxon>Bacillati</taxon>
        <taxon>Actinomycetota</taxon>
        <taxon>Actinomycetes</taxon>
        <taxon>Mycobacteriales</taxon>
        <taxon>Mycobacteriaceae</taxon>
        <taxon>Mycolicibacterium</taxon>
    </lineage>
</organism>
<dbReference type="PROSITE" id="PS51118">
    <property type="entry name" value="HTH_HXLR"/>
    <property type="match status" value="1"/>
</dbReference>
<dbReference type="SUPFAM" id="SSF46785">
    <property type="entry name" value="Winged helix' DNA-binding domain"/>
    <property type="match status" value="1"/>
</dbReference>
<feature type="domain" description="HTH hxlR-type" evidence="4">
    <location>
        <begin position="10"/>
        <end position="108"/>
    </location>
</feature>
<evidence type="ECO:0000256" key="2">
    <source>
        <dbReference type="ARBA" id="ARBA00023125"/>
    </source>
</evidence>
<protein>
    <submittedName>
        <fullName evidence="5">Transcriptional regulator [Streptomyces bingchenggensis BCW-1]</fullName>
    </submittedName>
</protein>